<dbReference type="AlphaFoldDB" id="A0A645HPW8"/>
<protein>
    <submittedName>
        <fullName evidence="1">Uncharacterized protein</fullName>
    </submittedName>
</protein>
<reference evidence="1" key="1">
    <citation type="submission" date="2019-08" db="EMBL/GenBank/DDBJ databases">
        <authorList>
            <person name="Kucharzyk K."/>
            <person name="Murdoch R.W."/>
            <person name="Higgins S."/>
            <person name="Loffler F."/>
        </authorList>
    </citation>
    <scope>NUCLEOTIDE SEQUENCE</scope>
</reference>
<evidence type="ECO:0000313" key="1">
    <source>
        <dbReference type="EMBL" id="MPN40890.1"/>
    </source>
</evidence>
<accession>A0A645HPW8</accession>
<sequence>MQLVLLLIQGLCGGGHHLVIASLSLGQLGFAVYDLLFGVPQLLLGFCDLVVKGGLGVQKLPFRLVDLLCASGHNIVVVDLKAVVPHGFQTFFQL</sequence>
<proteinExistence type="predicted"/>
<dbReference type="EMBL" id="VSSQ01097592">
    <property type="protein sequence ID" value="MPN40890.1"/>
    <property type="molecule type" value="Genomic_DNA"/>
</dbReference>
<gene>
    <name evidence="1" type="ORF">SDC9_188430</name>
</gene>
<organism evidence="1">
    <name type="scientific">bioreactor metagenome</name>
    <dbReference type="NCBI Taxonomy" id="1076179"/>
    <lineage>
        <taxon>unclassified sequences</taxon>
        <taxon>metagenomes</taxon>
        <taxon>ecological metagenomes</taxon>
    </lineage>
</organism>
<comment type="caution">
    <text evidence="1">The sequence shown here is derived from an EMBL/GenBank/DDBJ whole genome shotgun (WGS) entry which is preliminary data.</text>
</comment>
<name>A0A645HPW8_9ZZZZ</name>